<dbReference type="Pfam" id="PF07732">
    <property type="entry name" value="Cu-oxidase_3"/>
    <property type="match status" value="1"/>
</dbReference>
<accession>A0A0B6Z3I0</accession>
<dbReference type="EMBL" id="HACG01016244">
    <property type="protein sequence ID" value="CEK63109.1"/>
    <property type="molecule type" value="Transcribed_RNA"/>
</dbReference>
<evidence type="ECO:0000256" key="2">
    <source>
        <dbReference type="ARBA" id="ARBA00022723"/>
    </source>
</evidence>
<dbReference type="Pfam" id="PF07731">
    <property type="entry name" value="Cu-oxidase_2"/>
    <property type="match status" value="1"/>
</dbReference>
<comment type="similarity">
    <text evidence="1">Belongs to the multicopper oxidase family.</text>
</comment>
<feature type="chain" id="PRO_5007391339" description="Laccase" evidence="6">
    <location>
        <begin position="22"/>
        <end position="710"/>
    </location>
</feature>
<evidence type="ECO:0000313" key="12">
    <source>
        <dbReference type="EMBL" id="CEK63110.1"/>
    </source>
</evidence>
<dbReference type="SUPFAM" id="SSF49503">
    <property type="entry name" value="Cupredoxins"/>
    <property type="match status" value="3"/>
</dbReference>
<dbReference type="GO" id="GO:0016491">
    <property type="term" value="F:oxidoreductase activity"/>
    <property type="evidence" value="ECO:0007669"/>
    <property type="project" value="UniProtKB-KW"/>
</dbReference>
<keyword evidence="5" id="KW-0472">Membrane</keyword>
<dbReference type="InterPro" id="IPR011706">
    <property type="entry name" value="Cu-oxidase_C"/>
</dbReference>
<dbReference type="EMBL" id="HACG01016245">
    <property type="protein sequence ID" value="CEK63110.1"/>
    <property type="molecule type" value="Transcribed_RNA"/>
</dbReference>
<feature type="domain" description="Plastocyanin-like" evidence="8">
    <location>
        <begin position="447"/>
        <end position="619"/>
    </location>
</feature>
<evidence type="ECO:0000256" key="4">
    <source>
        <dbReference type="ARBA" id="ARBA00023008"/>
    </source>
</evidence>
<dbReference type="CDD" id="cd13858">
    <property type="entry name" value="CuRO_1_tcLCC2_insect_like"/>
    <property type="match status" value="1"/>
</dbReference>
<evidence type="ECO:0000256" key="3">
    <source>
        <dbReference type="ARBA" id="ARBA00023002"/>
    </source>
</evidence>
<dbReference type="GO" id="GO:0005886">
    <property type="term" value="C:plasma membrane"/>
    <property type="evidence" value="ECO:0007669"/>
    <property type="project" value="TreeGrafter"/>
</dbReference>
<dbReference type="InterPro" id="IPR002355">
    <property type="entry name" value="Cu_oxidase_Cu_BS"/>
</dbReference>
<evidence type="ECO:0000256" key="5">
    <source>
        <dbReference type="SAM" id="Phobius"/>
    </source>
</evidence>
<dbReference type="GO" id="GO:0006826">
    <property type="term" value="P:iron ion transport"/>
    <property type="evidence" value="ECO:0007669"/>
    <property type="project" value="TreeGrafter"/>
</dbReference>
<dbReference type="PROSITE" id="PS00080">
    <property type="entry name" value="MULTICOPPER_OXIDASE2"/>
    <property type="match status" value="1"/>
</dbReference>
<sequence length="710" mass="79447">MKTRSLILMYLIGCLTRAVTPCLITDDTCEFWLEIQFRMTMMNDRVAVYPANGLLYSFDVMNITEATPVDLSNVISADGWEKPRLVIVANGTMPGPPIEVFEGQNVIVHVKNLLHSDSVTIHWHGLHQRETPWMDGVAFVTQCPISPGESFTYRFKADPSGTFWYHSHIGSQLSMGLLGPLIVREKVPPSIEEFTMMLQDWNHDFDGDMIHLKMLLGNYENRRKISPTGSLEGGLFSMFPFQSGLINGRGRFFNANGTHNEAPLTIYTVKESKSYRFRVIGAGSLYPFRVSIDEHTIKLVETDGYTIQPVFVESFIINPGERYDFEITANQSIASYWIRAQTLEINVQNHIALAILKYEGATDQEPTTTKKTCSNSDRCLVVNCPFSYYPDGTFTDCKQIGDLKSLYDSSTPGTNSGDSENINDIFLNFAFPGTTWTPASVNGIQFQTPTVSALTQPQEVNTICDPTECGEEKVCKCTYTLNLEDNKVYQMVFLNMGGGRGWAHPIHMHGHSFHVLKIGFPNYDQLTGKVGSDNLDIDCHGNPNRTQSFCNSASWANKTWGGNNIPGLELKSPVKKDTIIVPTGGYAVVRIQADNPGVWFMHCHIELHSSDGMAVMLNESFSNQKPSPAGFPRCGSFNYDGKTAPQYDKRNRSDDVYDKKLFWIVVGSLIGVIIVISSVAYWKLRRVKLHGKSVMRTTEGGHLNLSFRAN</sequence>
<dbReference type="CDD" id="cd13884">
    <property type="entry name" value="CuRO_2_tcLCC_insect_like"/>
    <property type="match status" value="1"/>
</dbReference>
<organism evidence="10">
    <name type="scientific">Arion vulgaris</name>
    <dbReference type="NCBI Taxonomy" id="1028688"/>
    <lineage>
        <taxon>Eukaryota</taxon>
        <taxon>Metazoa</taxon>
        <taxon>Spiralia</taxon>
        <taxon>Lophotrochozoa</taxon>
        <taxon>Mollusca</taxon>
        <taxon>Gastropoda</taxon>
        <taxon>Heterobranchia</taxon>
        <taxon>Euthyneura</taxon>
        <taxon>Panpulmonata</taxon>
        <taxon>Eupulmonata</taxon>
        <taxon>Stylommatophora</taxon>
        <taxon>Helicina</taxon>
        <taxon>Arionoidea</taxon>
        <taxon>Arionidae</taxon>
        <taxon>Arion</taxon>
    </lineage>
</organism>
<feature type="domain" description="Plastocyanin-like" evidence="7">
    <location>
        <begin position="193"/>
        <end position="361"/>
    </location>
</feature>
<protein>
    <recommendedName>
        <fullName evidence="13">Laccase</fullName>
    </recommendedName>
</protein>
<keyword evidence="6" id="KW-0732">Signal</keyword>
<evidence type="ECO:0000259" key="8">
    <source>
        <dbReference type="Pfam" id="PF07731"/>
    </source>
</evidence>
<evidence type="ECO:0000313" key="10">
    <source>
        <dbReference type="EMBL" id="CEK63108.1"/>
    </source>
</evidence>
<dbReference type="PROSITE" id="PS00079">
    <property type="entry name" value="MULTICOPPER_OXIDASE1"/>
    <property type="match status" value="1"/>
</dbReference>
<proteinExistence type="inferred from homology"/>
<dbReference type="PANTHER" id="PTHR11709">
    <property type="entry name" value="MULTI-COPPER OXIDASE"/>
    <property type="match status" value="1"/>
</dbReference>
<evidence type="ECO:0000313" key="11">
    <source>
        <dbReference type="EMBL" id="CEK63109.1"/>
    </source>
</evidence>
<feature type="signal peptide" evidence="6">
    <location>
        <begin position="1"/>
        <end position="21"/>
    </location>
</feature>
<dbReference type="AlphaFoldDB" id="A0A0B6Z3I0"/>
<dbReference type="PANTHER" id="PTHR11709:SF394">
    <property type="entry name" value="FI03373P-RELATED"/>
    <property type="match status" value="1"/>
</dbReference>
<keyword evidence="4" id="KW-0186">Copper</keyword>
<evidence type="ECO:0000256" key="1">
    <source>
        <dbReference type="ARBA" id="ARBA00010609"/>
    </source>
</evidence>
<dbReference type="InterPro" id="IPR033138">
    <property type="entry name" value="Cu_oxidase_CS"/>
</dbReference>
<dbReference type="InterPro" id="IPR045087">
    <property type="entry name" value="Cu-oxidase_fam"/>
</dbReference>
<evidence type="ECO:0008006" key="13">
    <source>
        <dbReference type="Google" id="ProtNLM"/>
    </source>
</evidence>
<keyword evidence="5" id="KW-1133">Transmembrane helix</keyword>
<dbReference type="CDD" id="cd13905">
    <property type="entry name" value="CuRO_3_tcLLC2_insect_like"/>
    <property type="match status" value="1"/>
</dbReference>
<gene>
    <name evidence="10" type="primary">ORF47174</name>
    <name evidence="11" type="synonym">ORF47184</name>
    <name evidence="12" type="synonym">ORF47193</name>
</gene>
<dbReference type="InterPro" id="IPR001117">
    <property type="entry name" value="Cu-oxidase_2nd"/>
</dbReference>
<keyword evidence="3" id="KW-0560">Oxidoreductase</keyword>
<dbReference type="InterPro" id="IPR011707">
    <property type="entry name" value="Cu-oxidase-like_N"/>
</dbReference>
<evidence type="ECO:0000259" key="9">
    <source>
        <dbReference type="Pfam" id="PF07732"/>
    </source>
</evidence>
<keyword evidence="2" id="KW-0479">Metal-binding</keyword>
<dbReference type="GO" id="GO:0005507">
    <property type="term" value="F:copper ion binding"/>
    <property type="evidence" value="ECO:0007669"/>
    <property type="project" value="InterPro"/>
</dbReference>
<dbReference type="FunFam" id="2.60.40.420:FF:000045">
    <property type="entry name" value="Laccase 2"/>
    <property type="match status" value="1"/>
</dbReference>
<feature type="transmembrane region" description="Helical" evidence="5">
    <location>
        <begin position="661"/>
        <end position="682"/>
    </location>
</feature>
<reference evidence="10" key="1">
    <citation type="submission" date="2014-12" db="EMBL/GenBank/DDBJ databases">
        <title>Insight into the proteome of Arion vulgaris.</title>
        <authorList>
            <person name="Aradska J."/>
            <person name="Bulat T."/>
            <person name="Smidak R."/>
            <person name="Sarate P."/>
            <person name="Gangsoo J."/>
            <person name="Sialana F."/>
            <person name="Bilban M."/>
            <person name="Lubec G."/>
        </authorList>
    </citation>
    <scope>NUCLEOTIDE SEQUENCE</scope>
    <source>
        <tissue evidence="10">Skin</tissue>
    </source>
</reference>
<evidence type="ECO:0000259" key="7">
    <source>
        <dbReference type="Pfam" id="PF00394"/>
    </source>
</evidence>
<keyword evidence="5" id="KW-0812">Transmembrane</keyword>
<feature type="domain" description="Plastocyanin-like" evidence="9">
    <location>
        <begin position="83"/>
        <end position="186"/>
    </location>
</feature>
<dbReference type="Pfam" id="PF00394">
    <property type="entry name" value="Cu-oxidase"/>
    <property type="match status" value="1"/>
</dbReference>
<evidence type="ECO:0000256" key="6">
    <source>
        <dbReference type="SAM" id="SignalP"/>
    </source>
</evidence>
<dbReference type="InterPro" id="IPR008972">
    <property type="entry name" value="Cupredoxin"/>
</dbReference>
<dbReference type="Gene3D" id="2.60.40.420">
    <property type="entry name" value="Cupredoxins - blue copper proteins"/>
    <property type="match status" value="3"/>
</dbReference>
<dbReference type="EMBL" id="HACG01016243">
    <property type="protein sequence ID" value="CEK63108.1"/>
    <property type="molecule type" value="Transcribed_RNA"/>
</dbReference>
<name>A0A0B6Z3I0_9EUPU</name>